<dbReference type="GO" id="GO:0005615">
    <property type="term" value="C:extracellular space"/>
    <property type="evidence" value="ECO:0007669"/>
    <property type="project" value="UniProtKB-ARBA"/>
</dbReference>
<comment type="caution">
    <text evidence="5">The sequence shown here is derived from an EMBL/GenBank/DDBJ whole genome shotgun (WGS) entry which is preliminary data.</text>
</comment>
<dbReference type="Gene3D" id="2.60.40.1520">
    <property type="entry name" value="Hemocyanin, C-terminal domain"/>
    <property type="match status" value="1"/>
</dbReference>
<dbReference type="Proteomes" id="UP000606786">
    <property type="component" value="Unassembled WGS sequence"/>
</dbReference>
<evidence type="ECO:0000313" key="5">
    <source>
        <dbReference type="EMBL" id="CAD7003839.1"/>
    </source>
</evidence>
<dbReference type="GO" id="GO:0097009">
    <property type="term" value="P:energy homeostasis"/>
    <property type="evidence" value="ECO:0007669"/>
    <property type="project" value="UniProtKB-ARBA"/>
</dbReference>
<dbReference type="GO" id="GO:0045735">
    <property type="term" value="F:nutrient reservoir activity"/>
    <property type="evidence" value="ECO:0007669"/>
    <property type="project" value="UniProtKB-ARBA"/>
</dbReference>
<feature type="signal peptide" evidence="2">
    <location>
        <begin position="1"/>
        <end position="17"/>
    </location>
</feature>
<evidence type="ECO:0000256" key="2">
    <source>
        <dbReference type="SAM" id="SignalP"/>
    </source>
</evidence>
<evidence type="ECO:0000259" key="3">
    <source>
        <dbReference type="Pfam" id="PF03722"/>
    </source>
</evidence>
<proteinExistence type="predicted"/>
<feature type="coiled-coil region" evidence="1">
    <location>
        <begin position="889"/>
        <end position="916"/>
    </location>
</feature>
<dbReference type="SUPFAM" id="SSF48050">
    <property type="entry name" value="Hemocyanin, N-terminal domain"/>
    <property type="match status" value="1"/>
</dbReference>
<dbReference type="SUPFAM" id="SSF81296">
    <property type="entry name" value="E set domains"/>
    <property type="match status" value="1"/>
</dbReference>
<dbReference type="InterPro" id="IPR013788">
    <property type="entry name" value="Hemocyanin/hexamerin"/>
</dbReference>
<evidence type="ECO:0000256" key="1">
    <source>
        <dbReference type="SAM" id="Coils"/>
    </source>
</evidence>
<dbReference type="OrthoDB" id="7419495at2759"/>
<dbReference type="PANTHER" id="PTHR11511:SF5">
    <property type="entry name" value="FAT-BODY PROTEIN 1-RELATED"/>
    <property type="match status" value="1"/>
</dbReference>
<dbReference type="AlphaFoldDB" id="A0A811UXD2"/>
<dbReference type="Pfam" id="PF03723">
    <property type="entry name" value="Hemocyanin_C"/>
    <property type="match status" value="1"/>
</dbReference>
<keyword evidence="6" id="KW-1185">Reference proteome</keyword>
<keyword evidence="1" id="KW-0175">Coiled coil</keyword>
<keyword evidence="2" id="KW-0732">Signal</keyword>
<dbReference type="PANTHER" id="PTHR11511">
    <property type="entry name" value="LARVAL STORAGE PROTEIN/PHENOLOXIDASE"/>
    <property type="match status" value="1"/>
</dbReference>
<feature type="domain" description="Hemocyanin C-terminal" evidence="4">
    <location>
        <begin position="959"/>
        <end position="1215"/>
    </location>
</feature>
<evidence type="ECO:0000259" key="4">
    <source>
        <dbReference type="Pfam" id="PF03723"/>
    </source>
</evidence>
<dbReference type="Gene3D" id="1.20.1370.10">
    <property type="entry name" value="Hemocyanin, N-terminal domain"/>
    <property type="match status" value="1"/>
</dbReference>
<accession>A0A811UXD2</accession>
<dbReference type="Pfam" id="PF03722">
    <property type="entry name" value="Hemocyanin_N"/>
    <property type="match status" value="1"/>
</dbReference>
<dbReference type="InterPro" id="IPR014756">
    <property type="entry name" value="Ig_E-set"/>
</dbReference>
<reference evidence="5" key="1">
    <citation type="submission" date="2020-11" db="EMBL/GenBank/DDBJ databases">
        <authorList>
            <person name="Whitehead M."/>
        </authorList>
    </citation>
    <scope>NUCLEOTIDE SEQUENCE</scope>
    <source>
        <strain evidence="5">EGII</strain>
    </source>
</reference>
<sequence>MKTFVILLSCLVCCTIAGRHGLSQKLFGKSRYYGQQGASIGGSTPPVIGVGSANKITNFSEQGYAAAGTSERQQFLLDVLLQVQKPLVNQQLIQLGEVLVTDASSYFSPNDVILQQFLQQASDREIIGRNGVYNPVDLSNIRQLVGLTRFFVLARNYNVFQRNVVYARLYFNPVMFVDALALAIRERPDTQDLVMPPMNEILPQLYYDNYVLSSAQNVDYNQLIDEATRINIKPSLFDIFGLRKIGALFQYGKYAHYNPTQQRYIPQRFGGYAQDYLGSEIQAKIVLPVEERNGNELTDDVDLNVAWNNLIIDQLAQTVIEDIQGGQQSGQQYYQGQQGSQQYYQGQGGQKYYQGQQGGQQYYQGQGSQKYYQGQQGGEQYYQGQGSQKYYQGQAGQQYYQGQGSQQYYQGQGGQKYYQGQQGSQQYYQGQQRGQQYYQGQQGSQQYYQGQQSGQQGGQYYPYGSYYGEQSEGIKQGLGSSEQLPQVDVDSPRLLHVGRRHRGDSQSAGYSYYVNPFYGYINRPYGLQGNQKYASGYYGQGYLYSPQEYQQSQYGYKNQGYSYGGQQNQGSQYGYKDQEYYYGPQEYQYGQYGNMDQGYYYGRQQNQGSQYGPYGYKNQGYYYGRYYGRQQDQGAQYGDNKYQSGQYYGQKSASYYGKPYGEQSQYGYDQQQYSYGQNQGSQYGYNGQAYSSAYVNPYSGQQYYYKNGEYGYGPQSQGQQQSYRAYPYGPQGIYNTKDYDEVIVLERVARDNRNRGEGSQRYQGAQGKQGSYRYTEQYRELEGLREGILSNIGATQQLSYARRGEILFQSIQQLAARLNIQRITETIEGNTSEQLEKQQQYQRVQQEIQQMIRLLRTLIEQVREEAGISADSEETLYVLSGIINGRIILEQQQQLSNSAQRTLQALQQQIQRIVENQVGPINEMTPLALLYGSLRNPVTQQAILSLAQLIDEYRQQLQPYTSYQLSSGGDIAVQNVQIEPLVTYTEYVDVDLVNLIDQQLLQSNANNLQQLGQKVVARQQRLNYEPFTIAMDIESQRQQDVSVRILLGPQVDYTGRRVSLAKNQRNFIVLDAFVQQLQSGVNNIQRNSRQFNGYSSDVTTISQIYRYIMTGQQQGQQQQQQGNGVIRQLPQNLLLPRGTQTNGGLPVQVMVVVTPLTQQDYYLRAENVLAQQISGLGIVSVGVDQLPLGYPLDRQIVDEQRLNVPNIQVVETVIRYESRTKA</sequence>
<name>A0A811UXD2_CERCA</name>
<feature type="chain" id="PRO_5032376814" evidence="2">
    <location>
        <begin position="18"/>
        <end position="1222"/>
    </location>
</feature>
<dbReference type="InterPro" id="IPR005203">
    <property type="entry name" value="Hemocyanin_C"/>
</dbReference>
<protein>
    <submittedName>
        <fullName evidence="5">(Mediterranean fruit fly) hypothetical protein</fullName>
    </submittedName>
</protein>
<organism evidence="5 6">
    <name type="scientific">Ceratitis capitata</name>
    <name type="common">Mediterranean fruit fly</name>
    <name type="synonym">Tephritis capitata</name>
    <dbReference type="NCBI Taxonomy" id="7213"/>
    <lineage>
        <taxon>Eukaryota</taxon>
        <taxon>Metazoa</taxon>
        <taxon>Ecdysozoa</taxon>
        <taxon>Arthropoda</taxon>
        <taxon>Hexapoda</taxon>
        <taxon>Insecta</taxon>
        <taxon>Pterygota</taxon>
        <taxon>Neoptera</taxon>
        <taxon>Endopterygota</taxon>
        <taxon>Diptera</taxon>
        <taxon>Brachycera</taxon>
        <taxon>Muscomorpha</taxon>
        <taxon>Tephritoidea</taxon>
        <taxon>Tephritidae</taxon>
        <taxon>Ceratitis</taxon>
        <taxon>Ceratitis</taxon>
    </lineage>
</organism>
<evidence type="ECO:0000313" key="6">
    <source>
        <dbReference type="Proteomes" id="UP000606786"/>
    </source>
</evidence>
<dbReference type="InterPro" id="IPR036697">
    <property type="entry name" value="Hemocyanin_N_sf"/>
</dbReference>
<dbReference type="InterPro" id="IPR005204">
    <property type="entry name" value="Hemocyanin_N"/>
</dbReference>
<gene>
    <name evidence="5" type="ORF">CCAP1982_LOCUS12272</name>
</gene>
<dbReference type="InterPro" id="IPR037020">
    <property type="entry name" value="Hemocyanin_C_sf"/>
</dbReference>
<dbReference type="EMBL" id="CAJHJT010000034">
    <property type="protein sequence ID" value="CAD7003839.1"/>
    <property type="molecule type" value="Genomic_DNA"/>
</dbReference>
<feature type="domain" description="Hemocyanin N-terminal" evidence="3">
    <location>
        <begin position="71"/>
        <end position="191"/>
    </location>
</feature>